<dbReference type="Proteomes" id="UP000054715">
    <property type="component" value="Unassembled WGS sequence"/>
</dbReference>
<feature type="transmembrane region" description="Helical" evidence="1">
    <location>
        <begin position="373"/>
        <end position="394"/>
    </location>
</feature>
<dbReference type="EMBL" id="LNYG01000013">
    <property type="protein sequence ID" value="KTD07704.1"/>
    <property type="molecule type" value="Genomic_DNA"/>
</dbReference>
<keyword evidence="3" id="KW-0808">Transferase</keyword>
<dbReference type="Pfam" id="PF00535">
    <property type="entry name" value="Glycos_transf_2"/>
    <property type="match status" value="1"/>
</dbReference>
<comment type="caution">
    <text evidence="3">The sequence shown here is derived from an EMBL/GenBank/DDBJ whole genome shotgun (WGS) entry which is preliminary data.</text>
</comment>
<dbReference type="SUPFAM" id="SSF53448">
    <property type="entry name" value="Nucleotide-diphospho-sugar transferases"/>
    <property type="match status" value="1"/>
</dbReference>
<dbReference type="OrthoDB" id="396512at2"/>
<dbReference type="InterPro" id="IPR001173">
    <property type="entry name" value="Glyco_trans_2-like"/>
</dbReference>
<accession>A0A0W0UIL3</accession>
<evidence type="ECO:0000259" key="2">
    <source>
        <dbReference type="Pfam" id="PF00535"/>
    </source>
</evidence>
<dbReference type="STRING" id="455.Ljam_1899"/>
<dbReference type="GO" id="GO:0016740">
    <property type="term" value="F:transferase activity"/>
    <property type="evidence" value="ECO:0007669"/>
    <property type="project" value="UniProtKB-KW"/>
</dbReference>
<feature type="transmembrane region" description="Helical" evidence="1">
    <location>
        <begin position="439"/>
        <end position="458"/>
    </location>
</feature>
<gene>
    <name evidence="4" type="ORF">A8135_07100</name>
    <name evidence="3" type="ORF">Ljam_1899</name>
</gene>
<dbReference type="PANTHER" id="PTHR43646">
    <property type="entry name" value="GLYCOSYLTRANSFERASE"/>
    <property type="match status" value="1"/>
</dbReference>
<dbReference type="Proteomes" id="UP000093336">
    <property type="component" value="Unassembled WGS sequence"/>
</dbReference>
<organism evidence="3 5">
    <name type="scientific">Legionella jamestowniensis</name>
    <dbReference type="NCBI Taxonomy" id="455"/>
    <lineage>
        <taxon>Bacteria</taxon>
        <taxon>Pseudomonadati</taxon>
        <taxon>Pseudomonadota</taxon>
        <taxon>Gammaproteobacteria</taxon>
        <taxon>Legionellales</taxon>
        <taxon>Legionellaceae</taxon>
        <taxon>Legionella</taxon>
    </lineage>
</organism>
<keyword evidence="6" id="KW-1185">Reference proteome</keyword>
<evidence type="ECO:0000313" key="4">
    <source>
        <dbReference type="EMBL" id="OCH99442.1"/>
    </source>
</evidence>
<keyword evidence="1" id="KW-1133">Transmembrane helix</keyword>
<dbReference type="PANTHER" id="PTHR43646:SF6">
    <property type="entry name" value="PRE-MYCOFACTOCIN GLYCOSYLTRANSFERASE"/>
    <property type="match status" value="1"/>
</dbReference>
<name>A0A0W0UIL3_9GAMM</name>
<feature type="transmembrane region" description="Helical" evidence="1">
    <location>
        <begin position="221"/>
        <end position="243"/>
    </location>
</feature>
<reference evidence="4 6" key="2">
    <citation type="submission" date="2016-05" db="EMBL/GenBank/DDBJ databases">
        <authorList>
            <person name="Prochazka B."/>
            <person name="Indra A."/>
            <person name="Hasenberger P."/>
            <person name="Blaschitz M."/>
            <person name="Wagner L."/>
            <person name="Wewalka G."/>
            <person name="Sorschag S."/>
            <person name="Schmid D."/>
            <person name="Ruppitsch W."/>
        </authorList>
    </citation>
    <scope>NUCLEOTIDE SEQUENCE [LARGE SCALE GENOMIC DNA]</scope>
    <source>
        <strain evidence="4 6">974010_12</strain>
    </source>
</reference>
<proteinExistence type="predicted"/>
<sequence length="466" mass="54274">MATLSYFLIGPTIVTSIIGLIYGRDKTTPTPAENWRDAVVDAIIPAYNAEAEIDLCIASLARQTLKPRHIFVIDDGSLDNTKVFAEDICKRLNLTNVSIIRREKSIGKTPSIEKGAYESDADVEFVLDSDTILVSENYLERLVEELYKGVGIASACGIIYPLKEKDRSKLLADEKVGNALKDHFKCYPQAGYYKRNTNLQRFARFITNLYRDVMYKFLQKFIYHAEMIFFGTIINPVGCAVAYRRKYIKDIFLSARETLGNDLTTSEDIYIGFAFTNEGYRNIQLLDVSACTLEPYIQRLPFQVFLWSSAFLQSVYYFNYLVSTPFKVINKLIYKIRNRKNEEEFKARRKIKEQYRQSFGVDITRKFGRPIGWFIFTNTVEKILFPTIFLLFIIFGWWEVFLLTFIFESLISSLLVAMSTKGERIKMFFKSLLTSPLRYFLLLYDLVVIFKFITDLWITKHRAWRK</sequence>
<evidence type="ECO:0000313" key="6">
    <source>
        <dbReference type="Proteomes" id="UP000093336"/>
    </source>
</evidence>
<dbReference type="PATRIC" id="fig|455.5.peg.1999"/>
<protein>
    <submittedName>
        <fullName evidence="4">Glycosyl transferase family 2</fullName>
    </submittedName>
    <submittedName>
        <fullName evidence="3">Glycosyltransferase, family 2</fullName>
    </submittedName>
</protein>
<feature type="domain" description="Glycosyltransferase 2-like" evidence="2">
    <location>
        <begin position="42"/>
        <end position="182"/>
    </location>
</feature>
<evidence type="ECO:0000313" key="3">
    <source>
        <dbReference type="EMBL" id="KTD07704.1"/>
    </source>
</evidence>
<dbReference type="RefSeq" id="WP_058449798.1">
    <property type="nucleotide sequence ID" value="NZ_CAAAJF010000002.1"/>
</dbReference>
<keyword evidence="1" id="KW-0812">Transmembrane</keyword>
<dbReference type="InterPro" id="IPR029044">
    <property type="entry name" value="Nucleotide-diphossugar_trans"/>
</dbReference>
<reference evidence="3 5" key="1">
    <citation type="submission" date="2015-11" db="EMBL/GenBank/DDBJ databases">
        <title>Genomic analysis of 38 Legionella species identifies large and diverse effector repertoires.</title>
        <authorList>
            <person name="Burstein D."/>
            <person name="Amaro F."/>
            <person name="Zusman T."/>
            <person name="Lifshitz Z."/>
            <person name="Cohen O."/>
            <person name="Gilbert J.A."/>
            <person name="Pupko T."/>
            <person name="Shuman H.A."/>
            <person name="Segal G."/>
        </authorList>
    </citation>
    <scope>NUCLEOTIDE SEQUENCE [LARGE SCALE GENOMIC DNA]</scope>
    <source>
        <strain evidence="3 5">JA-26-G1-E2</strain>
    </source>
</reference>
<evidence type="ECO:0000256" key="1">
    <source>
        <dbReference type="SAM" id="Phobius"/>
    </source>
</evidence>
<dbReference type="Gene3D" id="3.90.550.10">
    <property type="entry name" value="Spore Coat Polysaccharide Biosynthesis Protein SpsA, Chain A"/>
    <property type="match status" value="1"/>
</dbReference>
<evidence type="ECO:0000313" key="5">
    <source>
        <dbReference type="Proteomes" id="UP000054715"/>
    </source>
</evidence>
<dbReference type="EMBL" id="LYOZ01000001">
    <property type="protein sequence ID" value="OCH99442.1"/>
    <property type="molecule type" value="Genomic_DNA"/>
</dbReference>
<dbReference type="AlphaFoldDB" id="A0A0W0UIL3"/>
<keyword evidence="1" id="KW-0472">Membrane</keyword>
<feature type="transmembrane region" description="Helical" evidence="1">
    <location>
        <begin position="400"/>
        <end position="418"/>
    </location>
</feature>